<proteinExistence type="predicted"/>
<sequence>MEGGKSWLSEFFPTDQLGEKFAIKRTESDLNPRESENEAMSNSLEREIVATPPLRQRSPMNVGHSGLIHNTISEIGEEKNTNKIPERKKGRVAGYMCNRMFMQIYLSRFSTHAVSEVVKRLNDEQWEAVVKMGFGSMRELRTCSLPYDIFSWMTD</sequence>
<comment type="caution">
    <text evidence="1">The sequence shown here is derived from an EMBL/GenBank/DDBJ whole genome shotgun (WGS) entry which is preliminary data.</text>
</comment>
<protein>
    <submittedName>
        <fullName evidence="1">Uncharacterized protein</fullName>
    </submittedName>
</protein>
<evidence type="ECO:0000313" key="1">
    <source>
        <dbReference type="EMBL" id="KAI5683532.1"/>
    </source>
</evidence>
<reference evidence="2" key="1">
    <citation type="journal article" date="2023" name="Nat. Plants">
        <title>Single-cell RNA sequencing provides a high-resolution roadmap for understanding the multicellular compartmentation of specialized metabolism.</title>
        <authorList>
            <person name="Sun S."/>
            <person name="Shen X."/>
            <person name="Li Y."/>
            <person name="Li Y."/>
            <person name="Wang S."/>
            <person name="Li R."/>
            <person name="Zhang H."/>
            <person name="Shen G."/>
            <person name="Guo B."/>
            <person name="Wei J."/>
            <person name="Xu J."/>
            <person name="St-Pierre B."/>
            <person name="Chen S."/>
            <person name="Sun C."/>
        </authorList>
    </citation>
    <scope>NUCLEOTIDE SEQUENCE [LARGE SCALE GENOMIC DNA]</scope>
</reference>
<dbReference type="EMBL" id="CM044701">
    <property type="protein sequence ID" value="KAI5683532.1"/>
    <property type="molecule type" value="Genomic_DNA"/>
</dbReference>
<keyword evidence="2" id="KW-1185">Reference proteome</keyword>
<accession>A0ACC0CFC0</accession>
<name>A0ACC0CFC0_CATRO</name>
<dbReference type="Proteomes" id="UP001060085">
    <property type="component" value="Linkage Group LG01"/>
</dbReference>
<evidence type="ECO:0000313" key="2">
    <source>
        <dbReference type="Proteomes" id="UP001060085"/>
    </source>
</evidence>
<gene>
    <name evidence="1" type="ORF">M9H77_04760</name>
</gene>
<organism evidence="1 2">
    <name type="scientific">Catharanthus roseus</name>
    <name type="common">Madagascar periwinkle</name>
    <name type="synonym">Vinca rosea</name>
    <dbReference type="NCBI Taxonomy" id="4058"/>
    <lineage>
        <taxon>Eukaryota</taxon>
        <taxon>Viridiplantae</taxon>
        <taxon>Streptophyta</taxon>
        <taxon>Embryophyta</taxon>
        <taxon>Tracheophyta</taxon>
        <taxon>Spermatophyta</taxon>
        <taxon>Magnoliopsida</taxon>
        <taxon>eudicotyledons</taxon>
        <taxon>Gunneridae</taxon>
        <taxon>Pentapetalae</taxon>
        <taxon>asterids</taxon>
        <taxon>lamiids</taxon>
        <taxon>Gentianales</taxon>
        <taxon>Apocynaceae</taxon>
        <taxon>Rauvolfioideae</taxon>
        <taxon>Vinceae</taxon>
        <taxon>Catharanthinae</taxon>
        <taxon>Catharanthus</taxon>
    </lineage>
</organism>